<reference evidence="2 3" key="1">
    <citation type="journal article" date="2018" name="Cell">
        <title>The Chara Genome: Secondary Complexity and Implications for Plant Terrestrialization.</title>
        <authorList>
            <person name="Nishiyama T."/>
            <person name="Sakayama H."/>
            <person name="Vries J.D."/>
            <person name="Buschmann H."/>
            <person name="Saint-Marcoux D."/>
            <person name="Ullrich K.K."/>
            <person name="Haas F.B."/>
            <person name="Vanderstraeten L."/>
            <person name="Becker D."/>
            <person name="Lang D."/>
            <person name="Vosolsobe S."/>
            <person name="Rombauts S."/>
            <person name="Wilhelmsson P.K.I."/>
            <person name="Janitza P."/>
            <person name="Kern R."/>
            <person name="Heyl A."/>
            <person name="Rumpler F."/>
            <person name="Villalobos L.I.A.C."/>
            <person name="Clay J.M."/>
            <person name="Skokan R."/>
            <person name="Toyoda A."/>
            <person name="Suzuki Y."/>
            <person name="Kagoshima H."/>
            <person name="Schijlen E."/>
            <person name="Tajeshwar N."/>
            <person name="Catarino B."/>
            <person name="Hetherington A.J."/>
            <person name="Saltykova A."/>
            <person name="Bonnot C."/>
            <person name="Breuninger H."/>
            <person name="Symeonidi A."/>
            <person name="Radhakrishnan G.V."/>
            <person name="Van Nieuwerburgh F."/>
            <person name="Deforce D."/>
            <person name="Chang C."/>
            <person name="Karol K.G."/>
            <person name="Hedrich R."/>
            <person name="Ulvskov P."/>
            <person name="Glockner G."/>
            <person name="Delwiche C.F."/>
            <person name="Petrasek J."/>
            <person name="Van de Peer Y."/>
            <person name="Friml J."/>
            <person name="Beilby M."/>
            <person name="Dolan L."/>
            <person name="Kohara Y."/>
            <person name="Sugano S."/>
            <person name="Fujiyama A."/>
            <person name="Delaux P.-M."/>
            <person name="Quint M."/>
            <person name="TheiBen G."/>
            <person name="Hagemann M."/>
            <person name="Harholt J."/>
            <person name="Dunand C."/>
            <person name="Zachgo S."/>
            <person name="Langdale J."/>
            <person name="Maumus F."/>
            <person name="Straeten D.V.D."/>
            <person name="Gould S.B."/>
            <person name="Rensing S.A."/>
        </authorList>
    </citation>
    <scope>NUCLEOTIDE SEQUENCE [LARGE SCALE GENOMIC DNA]</scope>
    <source>
        <strain evidence="2 3">S276</strain>
    </source>
</reference>
<sequence>MPEGERIQAEKELQARLLSDASVQELGRLTQTEVARGEVLQAAVRRIGALEQENKGLRDTVRGLVTSAEQARQTTSRLEQRVTDLEESRRSQATTDVVDERRTEEQ</sequence>
<feature type="compositionally biased region" description="Basic and acidic residues" evidence="1">
    <location>
        <begin position="78"/>
        <end position="90"/>
    </location>
</feature>
<feature type="compositionally biased region" description="Polar residues" evidence="1">
    <location>
        <begin position="68"/>
        <end position="77"/>
    </location>
</feature>
<protein>
    <submittedName>
        <fullName evidence="2">Uncharacterized protein</fullName>
    </submittedName>
</protein>
<dbReference type="AlphaFoldDB" id="A0A388LBI5"/>
<name>A0A388LBI5_CHABU</name>
<dbReference type="Gramene" id="GBG79543">
    <property type="protein sequence ID" value="GBG79543"/>
    <property type="gene ID" value="CBR_g29690"/>
</dbReference>
<dbReference type="EMBL" id="BFEA01000322">
    <property type="protein sequence ID" value="GBG79543.1"/>
    <property type="molecule type" value="Genomic_DNA"/>
</dbReference>
<organism evidence="2 3">
    <name type="scientific">Chara braunii</name>
    <name type="common">Braun's stonewort</name>
    <dbReference type="NCBI Taxonomy" id="69332"/>
    <lineage>
        <taxon>Eukaryota</taxon>
        <taxon>Viridiplantae</taxon>
        <taxon>Streptophyta</taxon>
        <taxon>Charophyceae</taxon>
        <taxon>Charales</taxon>
        <taxon>Characeae</taxon>
        <taxon>Chara</taxon>
    </lineage>
</organism>
<accession>A0A388LBI5</accession>
<evidence type="ECO:0000313" key="2">
    <source>
        <dbReference type="EMBL" id="GBG79543.1"/>
    </source>
</evidence>
<dbReference type="Proteomes" id="UP000265515">
    <property type="component" value="Unassembled WGS sequence"/>
</dbReference>
<gene>
    <name evidence="2" type="ORF">CBR_g29690</name>
</gene>
<comment type="caution">
    <text evidence="2">The sequence shown here is derived from an EMBL/GenBank/DDBJ whole genome shotgun (WGS) entry which is preliminary data.</text>
</comment>
<evidence type="ECO:0000313" key="3">
    <source>
        <dbReference type="Proteomes" id="UP000265515"/>
    </source>
</evidence>
<keyword evidence="3" id="KW-1185">Reference proteome</keyword>
<proteinExistence type="predicted"/>
<evidence type="ECO:0000256" key="1">
    <source>
        <dbReference type="SAM" id="MobiDB-lite"/>
    </source>
</evidence>
<feature type="region of interest" description="Disordered" evidence="1">
    <location>
        <begin position="68"/>
        <end position="106"/>
    </location>
</feature>